<organism evidence="1 2">
    <name type="scientific">Natrinema altunense</name>
    <dbReference type="NCBI Taxonomy" id="222984"/>
    <lineage>
        <taxon>Archaea</taxon>
        <taxon>Methanobacteriati</taxon>
        <taxon>Methanobacteriota</taxon>
        <taxon>Stenosarchaea group</taxon>
        <taxon>Halobacteria</taxon>
        <taxon>Halobacteriales</taxon>
        <taxon>Natrialbaceae</taxon>
        <taxon>Natrinema</taxon>
    </lineage>
</organism>
<dbReference type="AlphaFoldDB" id="A0A482Y104"/>
<dbReference type="Proteomes" id="UP000292704">
    <property type="component" value="Unassembled WGS sequence"/>
</dbReference>
<comment type="caution">
    <text evidence="1">The sequence shown here is derived from an EMBL/GenBank/DDBJ whole genome shotgun (WGS) entry which is preliminary data.</text>
</comment>
<name>A0A482Y104_9EURY</name>
<protein>
    <submittedName>
        <fullName evidence="1">Uncharacterized protein</fullName>
    </submittedName>
</protein>
<accession>A0A482Y104</accession>
<evidence type="ECO:0000313" key="1">
    <source>
        <dbReference type="EMBL" id="RZH68013.1"/>
    </source>
</evidence>
<dbReference type="OrthoDB" id="295069at2157"/>
<gene>
    <name evidence="1" type="ORF">ELS17_00655</name>
</gene>
<dbReference type="EMBL" id="SHMR01000001">
    <property type="protein sequence ID" value="RZH68013.1"/>
    <property type="molecule type" value="Genomic_DNA"/>
</dbReference>
<evidence type="ECO:0000313" key="2">
    <source>
        <dbReference type="Proteomes" id="UP000292704"/>
    </source>
</evidence>
<reference evidence="1 2" key="1">
    <citation type="submission" date="2019-02" db="EMBL/GenBank/DDBJ databases">
        <title>Genome analysis provides insights into bioremediation potentialities and Haloocin production by Natrinema altunense strain 4.1R isolated from Chott Douz in Tunisian desert.</title>
        <authorList>
            <person name="Najjari A."/>
            <person name="Youssef N."/>
            <person name="Ben Dhia O."/>
            <person name="Ferjani R."/>
            <person name="El Hidri D."/>
            <person name="Ouzari H.I."/>
            <person name="Cherif A."/>
        </authorList>
    </citation>
    <scope>NUCLEOTIDE SEQUENCE [LARGE SCALE GENOMIC DNA]</scope>
    <source>
        <strain evidence="1 2">4.1R</strain>
    </source>
</reference>
<proteinExistence type="predicted"/>
<sequence length="62" mass="6956">MRRQENGPTMRSMMRKALEAALLPGDEGTVIEECRRCGTTLESTLAHCPACGCRDIVEYRLQ</sequence>